<evidence type="ECO:0000313" key="3">
    <source>
        <dbReference type="Proteomes" id="UP000694888"/>
    </source>
</evidence>
<dbReference type="GeneID" id="101845704"/>
<feature type="chain" id="PRO_5046883023" evidence="2">
    <location>
        <begin position="31"/>
        <end position="278"/>
    </location>
</feature>
<accession>A0ABM1A332</accession>
<dbReference type="RefSeq" id="XP_012939847.1">
    <property type="nucleotide sequence ID" value="XM_013084393.2"/>
</dbReference>
<evidence type="ECO:0000256" key="1">
    <source>
        <dbReference type="SAM" id="MobiDB-lite"/>
    </source>
</evidence>
<reference evidence="4" key="1">
    <citation type="submission" date="2025-08" db="UniProtKB">
        <authorList>
            <consortium name="RefSeq"/>
        </authorList>
    </citation>
    <scope>IDENTIFICATION</scope>
</reference>
<evidence type="ECO:0000256" key="2">
    <source>
        <dbReference type="SAM" id="SignalP"/>
    </source>
</evidence>
<evidence type="ECO:0000313" key="4">
    <source>
        <dbReference type="RefSeq" id="XP_012939847.1"/>
    </source>
</evidence>
<keyword evidence="2" id="KW-0732">Signal</keyword>
<keyword evidence="3" id="KW-1185">Reference proteome</keyword>
<feature type="signal peptide" evidence="2">
    <location>
        <begin position="1"/>
        <end position="30"/>
    </location>
</feature>
<dbReference type="Proteomes" id="UP000694888">
    <property type="component" value="Unplaced"/>
</dbReference>
<sequence>MYPVTWSIFVRRTWISLGILLSVVLTAVHGACPGDVSTSAHSCFTSYSFHFENMRSSPEKLCCGVDVETLRAFCHSYVKAISCLSTLRRACPPDTHHLIDSVLVNLDGAQEGLHDLCADDSIIESYAMYQTCFRSTGYSSERCFQVHMNESNQHIKFLSNVNTKRKDKFCSGMRNVVECVQNTVRGRCGEGAAKLAAILVKPMVRQSTDCDYSVINAKQTTSRPSHGNPAYISDEHGGRQTEVQDGGNTGSDARAPFAYVILAASLVAMVLGSLQPAS</sequence>
<protein>
    <submittedName>
        <fullName evidence="4">Uncharacterized protein LOC101845704</fullName>
    </submittedName>
</protein>
<gene>
    <name evidence="4" type="primary">LOC101845704</name>
</gene>
<name>A0ABM1A332_APLCA</name>
<proteinExistence type="predicted"/>
<dbReference type="PANTHER" id="PTHR33964:SF1">
    <property type="entry name" value="RE45066P"/>
    <property type="match status" value="1"/>
</dbReference>
<organism evidence="3 4">
    <name type="scientific">Aplysia californica</name>
    <name type="common">California sea hare</name>
    <dbReference type="NCBI Taxonomy" id="6500"/>
    <lineage>
        <taxon>Eukaryota</taxon>
        <taxon>Metazoa</taxon>
        <taxon>Spiralia</taxon>
        <taxon>Lophotrochozoa</taxon>
        <taxon>Mollusca</taxon>
        <taxon>Gastropoda</taxon>
        <taxon>Heterobranchia</taxon>
        <taxon>Euthyneura</taxon>
        <taxon>Tectipleura</taxon>
        <taxon>Aplysiida</taxon>
        <taxon>Aplysioidea</taxon>
        <taxon>Aplysiidae</taxon>
        <taxon>Aplysia</taxon>
    </lineage>
</organism>
<feature type="region of interest" description="Disordered" evidence="1">
    <location>
        <begin position="220"/>
        <end position="249"/>
    </location>
</feature>
<dbReference type="PANTHER" id="PTHR33964">
    <property type="entry name" value="RE45066P-RELATED"/>
    <property type="match status" value="1"/>
</dbReference>